<feature type="transmembrane region" description="Helical" evidence="4">
    <location>
        <begin position="260"/>
        <end position="277"/>
    </location>
</feature>
<dbReference type="Pfam" id="PF13639">
    <property type="entry name" value="zf-RING_2"/>
    <property type="match status" value="1"/>
</dbReference>
<dbReference type="PROSITE" id="PS50089">
    <property type="entry name" value="ZF_RING_2"/>
    <property type="match status" value="1"/>
</dbReference>
<feature type="chain" id="PRO_5012803935" evidence="5">
    <location>
        <begin position="41"/>
        <end position="375"/>
    </location>
</feature>
<dbReference type="EMBL" id="NEDP02004651">
    <property type="protein sequence ID" value="OWF44921.1"/>
    <property type="molecule type" value="Genomic_DNA"/>
</dbReference>
<evidence type="ECO:0000256" key="5">
    <source>
        <dbReference type="SAM" id="SignalP"/>
    </source>
</evidence>
<evidence type="ECO:0000256" key="3">
    <source>
        <dbReference type="PROSITE-ProRule" id="PRU00175"/>
    </source>
</evidence>
<evidence type="ECO:0000256" key="4">
    <source>
        <dbReference type="SAM" id="Phobius"/>
    </source>
</evidence>
<gene>
    <name evidence="7" type="ORF">KP79_PYT16515</name>
</gene>
<keyword evidence="4" id="KW-1133">Transmembrane helix</keyword>
<keyword evidence="1 3" id="KW-0479">Metal-binding</keyword>
<keyword evidence="2" id="KW-0862">Zinc</keyword>
<organism evidence="7 8">
    <name type="scientific">Mizuhopecten yessoensis</name>
    <name type="common">Japanese scallop</name>
    <name type="synonym">Patinopecten yessoensis</name>
    <dbReference type="NCBI Taxonomy" id="6573"/>
    <lineage>
        <taxon>Eukaryota</taxon>
        <taxon>Metazoa</taxon>
        <taxon>Spiralia</taxon>
        <taxon>Lophotrochozoa</taxon>
        <taxon>Mollusca</taxon>
        <taxon>Bivalvia</taxon>
        <taxon>Autobranchia</taxon>
        <taxon>Pteriomorphia</taxon>
        <taxon>Pectinida</taxon>
        <taxon>Pectinoidea</taxon>
        <taxon>Pectinidae</taxon>
        <taxon>Mizuhopecten</taxon>
    </lineage>
</organism>
<dbReference type="PANTHER" id="PTHR16200">
    <property type="entry name" value="RING ZINC FINGER"/>
    <property type="match status" value="1"/>
</dbReference>
<proteinExistence type="predicted"/>
<name>A0A210Q864_MIZYE</name>
<dbReference type="InterPro" id="IPR013083">
    <property type="entry name" value="Znf_RING/FYVE/PHD"/>
</dbReference>
<dbReference type="Gene3D" id="3.50.30.30">
    <property type="match status" value="1"/>
</dbReference>
<accession>A0A210Q864</accession>
<dbReference type="Gene3D" id="3.30.40.10">
    <property type="entry name" value="Zinc/RING finger domain, C3HC4 (zinc finger)"/>
    <property type="match status" value="1"/>
</dbReference>
<evidence type="ECO:0000256" key="1">
    <source>
        <dbReference type="ARBA" id="ARBA00022771"/>
    </source>
</evidence>
<dbReference type="InterPro" id="IPR051073">
    <property type="entry name" value="ZNRF3_Arkadia_E3_ligases"/>
</dbReference>
<dbReference type="AlphaFoldDB" id="A0A210Q864"/>
<reference evidence="7 8" key="1">
    <citation type="journal article" date="2017" name="Nat. Ecol. Evol.">
        <title>Scallop genome provides insights into evolution of bilaterian karyotype and development.</title>
        <authorList>
            <person name="Wang S."/>
            <person name="Zhang J."/>
            <person name="Jiao W."/>
            <person name="Li J."/>
            <person name="Xun X."/>
            <person name="Sun Y."/>
            <person name="Guo X."/>
            <person name="Huan P."/>
            <person name="Dong B."/>
            <person name="Zhang L."/>
            <person name="Hu X."/>
            <person name="Sun X."/>
            <person name="Wang J."/>
            <person name="Zhao C."/>
            <person name="Wang Y."/>
            <person name="Wang D."/>
            <person name="Huang X."/>
            <person name="Wang R."/>
            <person name="Lv J."/>
            <person name="Li Y."/>
            <person name="Zhang Z."/>
            <person name="Liu B."/>
            <person name="Lu W."/>
            <person name="Hui Y."/>
            <person name="Liang J."/>
            <person name="Zhou Z."/>
            <person name="Hou R."/>
            <person name="Li X."/>
            <person name="Liu Y."/>
            <person name="Li H."/>
            <person name="Ning X."/>
            <person name="Lin Y."/>
            <person name="Zhao L."/>
            <person name="Xing Q."/>
            <person name="Dou J."/>
            <person name="Li Y."/>
            <person name="Mao J."/>
            <person name="Guo H."/>
            <person name="Dou H."/>
            <person name="Li T."/>
            <person name="Mu C."/>
            <person name="Jiang W."/>
            <person name="Fu Q."/>
            <person name="Fu X."/>
            <person name="Miao Y."/>
            <person name="Liu J."/>
            <person name="Yu Q."/>
            <person name="Li R."/>
            <person name="Liao H."/>
            <person name="Li X."/>
            <person name="Kong Y."/>
            <person name="Jiang Z."/>
            <person name="Chourrout D."/>
            <person name="Li R."/>
            <person name="Bao Z."/>
        </authorList>
    </citation>
    <scope>NUCLEOTIDE SEQUENCE [LARGE SCALE GENOMIC DNA]</scope>
    <source>
        <strain evidence="7 8">PY_sf001</strain>
    </source>
</reference>
<keyword evidence="8" id="KW-1185">Reference proteome</keyword>
<dbReference type="InterPro" id="IPR001841">
    <property type="entry name" value="Znf_RING"/>
</dbReference>
<keyword evidence="5" id="KW-0732">Signal</keyword>
<dbReference type="Proteomes" id="UP000242188">
    <property type="component" value="Unassembled WGS sequence"/>
</dbReference>
<dbReference type="GO" id="GO:0008270">
    <property type="term" value="F:zinc ion binding"/>
    <property type="evidence" value="ECO:0007669"/>
    <property type="project" value="UniProtKB-KW"/>
</dbReference>
<dbReference type="SUPFAM" id="SSF57850">
    <property type="entry name" value="RING/U-box"/>
    <property type="match status" value="1"/>
</dbReference>
<evidence type="ECO:0000313" key="7">
    <source>
        <dbReference type="EMBL" id="OWF44921.1"/>
    </source>
</evidence>
<evidence type="ECO:0000259" key="6">
    <source>
        <dbReference type="PROSITE" id="PS50089"/>
    </source>
</evidence>
<evidence type="ECO:0000256" key="2">
    <source>
        <dbReference type="ARBA" id="ARBA00022833"/>
    </source>
</evidence>
<dbReference type="CDD" id="cd16454">
    <property type="entry name" value="RING-H2_PA-TM-RING"/>
    <property type="match status" value="1"/>
</dbReference>
<dbReference type="STRING" id="6573.A0A210Q864"/>
<comment type="caution">
    <text evidence="7">The sequence shown here is derived from an EMBL/GenBank/DDBJ whole genome shotgun (WGS) entry which is preliminary data.</text>
</comment>
<evidence type="ECO:0000313" key="8">
    <source>
        <dbReference type="Proteomes" id="UP000242188"/>
    </source>
</evidence>
<keyword evidence="4" id="KW-0472">Membrane</keyword>
<feature type="signal peptide" evidence="5">
    <location>
        <begin position="1"/>
        <end position="40"/>
    </location>
</feature>
<sequence length="375" mass="42221">MAAVAWVILQLFLFFVKHSKRNPFWALVNVCIVLLAPALAASDSSASIEVSIYDTLSHQPKLSKSDSSSAVSDVVAENIQGKFAFIGQKKQADGRLHMLSSDCGEDDEKEYARLPRDWIAVFHYSERSVTSDNATRGCPSVIDRMQKALMFGASAIIILTLNPRIIKELEMKKLLAYPVVVVESVDNITNFVAVLTSKVKTRARVTYNTALAYWQKFPTLTLWATCGRPNGRSFHEWDGVICLGTKAESGDQGKADPAQFWNFFYSAAFLLLLLLVMKARMRGRHLNGADDMEIALRKLAHQALSRMMTRKWHRSRQDQEICAICLDYFSPKQKLRVLPCGHEFHTKCVDPWLVKNRTCPLCKLNIVEGMIGFKA</sequence>
<feature type="domain" description="RING-type" evidence="6">
    <location>
        <begin position="322"/>
        <end position="363"/>
    </location>
</feature>
<keyword evidence="4" id="KW-0812">Transmembrane</keyword>
<protein>
    <submittedName>
        <fullName evidence="7">RING finger protein 215</fullName>
    </submittedName>
</protein>
<keyword evidence="1 3" id="KW-0863">Zinc-finger</keyword>
<dbReference type="OrthoDB" id="8062037at2759"/>
<dbReference type="SMART" id="SM00184">
    <property type="entry name" value="RING"/>
    <property type="match status" value="1"/>
</dbReference>